<gene>
    <name evidence="4" type="ORF">D271_00548</name>
</gene>
<evidence type="ECO:0008006" key="6">
    <source>
        <dbReference type="Google" id="ProtNLM"/>
    </source>
</evidence>
<dbReference type="AlphaFoldDB" id="M5J4X2"/>
<evidence type="ECO:0000256" key="3">
    <source>
        <dbReference type="SAM" id="SignalP"/>
    </source>
</evidence>
<dbReference type="RefSeq" id="WP_009551128.1">
    <property type="nucleotide sequence ID" value="NZ_ANAG01000003.1"/>
</dbReference>
<feature type="chain" id="PRO_5039397039" description="Lipoprotein" evidence="3">
    <location>
        <begin position="20"/>
        <end position="264"/>
    </location>
</feature>
<keyword evidence="2" id="KW-0472">Membrane</keyword>
<evidence type="ECO:0000256" key="1">
    <source>
        <dbReference type="SAM" id="MobiDB-lite"/>
    </source>
</evidence>
<dbReference type="PATRIC" id="fig|1227363.6.peg.102"/>
<dbReference type="EMBL" id="ANAG01000003">
    <property type="protein sequence ID" value="EKW99578.1"/>
    <property type="molecule type" value="Genomic_DNA"/>
</dbReference>
<feature type="compositionally biased region" description="Polar residues" evidence="1">
    <location>
        <begin position="184"/>
        <end position="195"/>
    </location>
</feature>
<reference evidence="4 5" key="1">
    <citation type="journal article" date="2013" name="Genome Announc.">
        <title>Genome Sequence of Lactobacillus saerimneri 30a (Formerly Lactobacillus sp. Strain 30a), a Reference Lactic Acid Bacterium Strain Producing Biogenic Amines.</title>
        <authorList>
            <person name="Romano A."/>
            <person name="Trip H."/>
            <person name="Campbell-Sills H."/>
            <person name="Bouchez O."/>
            <person name="Sherman D."/>
            <person name="Lolkema J.S."/>
            <person name="Lucas P.M."/>
        </authorList>
    </citation>
    <scope>NUCLEOTIDE SEQUENCE [LARGE SCALE GENOMIC DNA]</scope>
    <source>
        <strain evidence="4 5">30a</strain>
    </source>
</reference>
<evidence type="ECO:0000313" key="4">
    <source>
        <dbReference type="EMBL" id="EKW99578.1"/>
    </source>
</evidence>
<keyword evidence="5" id="KW-1185">Reference proteome</keyword>
<evidence type="ECO:0000256" key="2">
    <source>
        <dbReference type="SAM" id="Phobius"/>
    </source>
</evidence>
<evidence type="ECO:0000313" key="5">
    <source>
        <dbReference type="Proteomes" id="UP000011912"/>
    </source>
</evidence>
<feature type="signal peptide" evidence="3">
    <location>
        <begin position="1"/>
        <end position="19"/>
    </location>
</feature>
<feature type="region of interest" description="Disordered" evidence="1">
    <location>
        <begin position="166"/>
        <end position="195"/>
    </location>
</feature>
<accession>M5J4X2</accession>
<comment type="caution">
    <text evidence="4">The sequence shown here is derived from an EMBL/GenBank/DDBJ whole genome shotgun (WGS) entry which is preliminary data.</text>
</comment>
<sequence length="264" mass="29755">MKKIISLAIGIICTLMLVACGKQPVKNKVKVVSSTSKLTGIYQLDEKYRDKDSQGNEQTSYMRFTKAGKVLYAEPETGDDSHGNYGTVKRGTWRHLDGNKFQIKLHDVYDKDYFTITAIKENKKHFRTLTNLKGEYHWSADSWTLYPTIMTASDFQSMFERAAESSQEKIQQNGYDKPDKKVNDPSSTATSESTLSVHLTGGQSSIDYITKKMGDQGWEIEGGTMAVLTVHQLIVIMCHTILLEMIPVICIAFIKMVESKKKTS</sequence>
<proteinExistence type="predicted"/>
<dbReference type="PROSITE" id="PS51257">
    <property type="entry name" value="PROKAR_LIPOPROTEIN"/>
    <property type="match status" value="1"/>
</dbReference>
<feature type="transmembrane region" description="Helical" evidence="2">
    <location>
        <begin position="233"/>
        <end position="254"/>
    </location>
</feature>
<name>M5J4X2_9LACO</name>
<keyword evidence="3" id="KW-0732">Signal</keyword>
<protein>
    <recommendedName>
        <fullName evidence="6">Lipoprotein</fullName>
    </recommendedName>
</protein>
<organism evidence="4 5">
    <name type="scientific">Ligilactobacillus saerimneri 30a</name>
    <dbReference type="NCBI Taxonomy" id="1227363"/>
    <lineage>
        <taxon>Bacteria</taxon>
        <taxon>Bacillati</taxon>
        <taxon>Bacillota</taxon>
        <taxon>Bacilli</taxon>
        <taxon>Lactobacillales</taxon>
        <taxon>Lactobacillaceae</taxon>
        <taxon>Ligilactobacillus</taxon>
    </lineage>
</organism>
<dbReference type="Proteomes" id="UP000011912">
    <property type="component" value="Unassembled WGS sequence"/>
</dbReference>
<keyword evidence="2" id="KW-1133">Transmembrane helix</keyword>
<keyword evidence="2" id="KW-0812">Transmembrane</keyword>